<accession>A0A1G6IXP6</accession>
<dbReference type="RefSeq" id="WP_092617912.1">
    <property type="nucleotide sequence ID" value="NZ_FMYK01000003.1"/>
</dbReference>
<dbReference type="EMBL" id="FMYK01000003">
    <property type="protein sequence ID" value="SDC11190.1"/>
    <property type="molecule type" value="Genomic_DNA"/>
</dbReference>
<dbReference type="PANTHER" id="PTHR30634:SF16">
    <property type="entry name" value="OUTER-MEMBRANE LIPOPROTEIN LOLB"/>
    <property type="match status" value="1"/>
</dbReference>
<sequence>MNPSPHTDDQNNLDELAQARRWRLILGRYADQHLAQANLSGEQLKLERSLDYLYRHEYQRRGIEQDSNRHGSLDASQLTAINWLNQSRQLFPKSTYERMQKHALERYGLTELLNRPEHIRQLEANPATAKAILSMRGKLNAEMRDAIRALIKKVVEQLMQRIRPRFLMAFQGRRNRFQRSMIKQAQNFDWRRTIQHNLKHYQPELGKIIIQQPYFNARVQQHLPWEIVLCVDQSGSMMDSVMHAAITASILAALPAVTTHLVLFDTQIVDLSHQAHDPVEVLLTIQLGGGTNIAQALRYCGQKITQPRRSIVVLISDFEEGGSLPALYQTVSELAEQGCRLLGLAALDDAANPVYDRQTAQVLQDRGMHIGAMTPEHLAEWLAEVMQ</sequence>
<dbReference type="SUPFAM" id="SSF53300">
    <property type="entry name" value="vWA-like"/>
    <property type="match status" value="1"/>
</dbReference>
<dbReference type="SMART" id="SM00327">
    <property type="entry name" value="VWA"/>
    <property type="match status" value="1"/>
</dbReference>
<dbReference type="InterPro" id="IPR036465">
    <property type="entry name" value="vWFA_dom_sf"/>
</dbReference>
<feature type="domain" description="VWFA" evidence="1">
    <location>
        <begin position="224"/>
        <end position="383"/>
    </location>
</feature>
<dbReference type="Gene3D" id="3.40.50.410">
    <property type="entry name" value="von Willebrand factor, type A domain"/>
    <property type="match status" value="1"/>
</dbReference>
<proteinExistence type="predicted"/>
<evidence type="ECO:0000313" key="3">
    <source>
        <dbReference type="Proteomes" id="UP000242317"/>
    </source>
</evidence>
<name>A0A1G6IXP6_9GAMM</name>
<dbReference type="AlphaFoldDB" id="A0A1G6IXP6"/>
<organism evidence="2 3">
    <name type="scientific">Acinetobacter marinus</name>
    <dbReference type="NCBI Taxonomy" id="281375"/>
    <lineage>
        <taxon>Bacteria</taxon>
        <taxon>Pseudomonadati</taxon>
        <taxon>Pseudomonadota</taxon>
        <taxon>Gammaproteobacteria</taxon>
        <taxon>Moraxellales</taxon>
        <taxon>Moraxellaceae</taxon>
        <taxon>Acinetobacter</taxon>
    </lineage>
</organism>
<dbReference type="Proteomes" id="UP000242317">
    <property type="component" value="Unassembled WGS sequence"/>
</dbReference>
<evidence type="ECO:0000313" key="2">
    <source>
        <dbReference type="EMBL" id="SDC11190.1"/>
    </source>
</evidence>
<evidence type="ECO:0000259" key="1">
    <source>
        <dbReference type="SMART" id="SM00327"/>
    </source>
</evidence>
<dbReference type="OrthoDB" id="9789979at2"/>
<dbReference type="InterPro" id="IPR008912">
    <property type="entry name" value="Uncharacterised_CoxE"/>
</dbReference>
<dbReference type="InterPro" id="IPR002035">
    <property type="entry name" value="VWF_A"/>
</dbReference>
<protein>
    <submittedName>
        <fullName evidence="2">VWA domain containing CoxE-like protein</fullName>
    </submittedName>
</protein>
<dbReference type="PANTHER" id="PTHR30634">
    <property type="entry name" value="OUTER MEMBRANE LOLAB LIPOPROTEIN INSERTION APPARATUS"/>
    <property type="match status" value="1"/>
</dbReference>
<keyword evidence="3" id="KW-1185">Reference proteome</keyword>
<dbReference type="Pfam" id="PF05762">
    <property type="entry name" value="VWA_CoxE"/>
    <property type="match status" value="1"/>
</dbReference>
<reference evidence="3" key="1">
    <citation type="submission" date="2016-09" db="EMBL/GenBank/DDBJ databases">
        <authorList>
            <person name="Varghese N."/>
            <person name="Submissions S."/>
        </authorList>
    </citation>
    <scope>NUCLEOTIDE SEQUENCE [LARGE SCALE GENOMIC DNA]</scope>
    <source>
        <strain evidence="3">ANC 3699</strain>
    </source>
</reference>
<gene>
    <name evidence="2" type="ORF">SAMN05421749_103175</name>
</gene>
<dbReference type="InterPro" id="IPR050458">
    <property type="entry name" value="LolB"/>
</dbReference>